<name>A0AAV7EN61_ARIFI</name>
<keyword evidence="8 14" id="KW-0735">Signal-anchor</keyword>
<evidence type="ECO:0000256" key="11">
    <source>
        <dbReference type="ARBA" id="ARBA00023136"/>
    </source>
</evidence>
<comment type="subcellular location">
    <subcellularLocation>
        <location evidence="2 14">Golgi apparatus membrane</location>
        <topology evidence="2 14">Single-pass type II membrane protein</topology>
    </subcellularLocation>
</comment>
<comment type="similarity">
    <text evidence="4 14">Belongs to the glycosyltransferase 31 family.</text>
</comment>
<dbReference type="InterPro" id="IPR025298">
    <property type="entry name" value="DUF4094"/>
</dbReference>
<evidence type="ECO:0000256" key="6">
    <source>
        <dbReference type="ARBA" id="ARBA00022679"/>
    </source>
</evidence>
<feature type="transmembrane region" description="Helical" evidence="14">
    <location>
        <begin position="28"/>
        <end position="48"/>
    </location>
</feature>
<keyword evidence="10 14" id="KW-0333">Golgi apparatus</keyword>
<keyword evidence="12 14" id="KW-0464">Manganese</keyword>
<evidence type="ECO:0000256" key="10">
    <source>
        <dbReference type="ARBA" id="ARBA00023034"/>
    </source>
</evidence>
<evidence type="ECO:0000256" key="9">
    <source>
        <dbReference type="ARBA" id="ARBA00022989"/>
    </source>
</evidence>
<accession>A0AAV7EN61</accession>
<evidence type="ECO:0000256" key="1">
    <source>
        <dbReference type="ARBA" id="ARBA00001936"/>
    </source>
</evidence>
<dbReference type="Pfam" id="PF01762">
    <property type="entry name" value="Galactosyl_T"/>
    <property type="match status" value="1"/>
</dbReference>
<evidence type="ECO:0000256" key="3">
    <source>
        <dbReference type="ARBA" id="ARBA00004922"/>
    </source>
</evidence>
<dbReference type="PANTHER" id="PTHR11214">
    <property type="entry name" value="BETA-1,3-N-ACETYLGLUCOSAMINYLTRANSFERASE"/>
    <property type="match status" value="1"/>
</dbReference>
<sequence>MESNYPTLATTMKQERRWKSKSLPSNTATLLMAFFSCLASLYVAGRLWQDAQNRMLLTKLLEKNLDQRPKVLSVEDKLVILGCKDLGRKVVEAEMDLTLAKSRGFLRNQFRQNVSFPGQKLLAVVGIYSGFGGRLKRNAFRASWISSGDALRKLEERGVVVRFVIGRSPNRGDSLDRSINGENHSTKDFLILEGHEEASEELPKKAKFFFSTAFDAWDAEFYVKVDENVKLDLDGLIEILESQRGKPNVYMGCMKSGDVISEEGKLWYEPDWWKFGDEKSYFRHAAGSLFVLSRSLAQYIRINSGSLQSYAHDDISIGSWMIGVDATYVDENRLCCSSSTQDKVCSIAR</sequence>
<dbReference type="GO" id="GO:1990714">
    <property type="term" value="F:hydroxyproline O-galactosyltransferase activity"/>
    <property type="evidence" value="ECO:0007669"/>
    <property type="project" value="UniProtKB-ARBA"/>
</dbReference>
<proteinExistence type="inferred from homology"/>
<dbReference type="Proteomes" id="UP000825729">
    <property type="component" value="Unassembled WGS sequence"/>
</dbReference>
<dbReference type="FunFam" id="3.90.550.50:FF:000023">
    <property type="entry name" value="Hexosyltransferase"/>
    <property type="match status" value="1"/>
</dbReference>
<keyword evidence="9 14" id="KW-1133">Transmembrane helix</keyword>
<keyword evidence="17" id="KW-1185">Reference proteome</keyword>
<evidence type="ECO:0000256" key="5">
    <source>
        <dbReference type="ARBA" id="ARBA00022676"/>
    </source>
</evidence>
<feature type="domain" description="DUF4094" evidence="15">
    <location>
        <begin position="26"/>
        <end position="102"/>
    </location>
</feature>
<keyword evidence="6" id="KW-0808">Transferase</keyword>
<evidence type="ECO:0000256" key="2">
    <source>
        <dbReference type="ARBA" id="ARBA00004323"/>
    </source>
</evidence>
<organism evidence="16 17">
    <name type="scientific">Aristolochia fimbriata</name>
    <name type="common">White veined hardy Dutchman's pipe vine</name>
    <dbReference type="NCBI Taxonomy" id="158543"/>
    <lineage>
        <taxon>Eukaryota</taxon>
        <taxon>Viridiplantae</taxon>
        <taxon>Streptophyta</taxon>
        <taxon>Embryophyta</taxon>
        <taxon>Tracheophyta</taxon>
        <taxon>Spermatophyta</taxon>
        <taxon>Magnoliopsida</taxon>
        <taxon>Magnoliidae</taxon>
        <taxon>Piperales</taxon>
        <taxon>Aristolochiaceae</taxon>
        <taxon>Aristolochia</taxon>
    </lineage>
</organism>
<evidence type="ECO:0000256" key="14">
    <source>
        <dbReference type="RuleBase" id="RU363063"/>
    </source>
</evidence>
<dbReference type="EC" id="2.4.1.-" evidence="14"/>
<comment type="cofactor">
    <cofactor evidence="1 14">
        <name>Mn(2+)</name>
        <dbReference type="ChEBI" id="CHEBI:29035"/>
    </cofactor>
</comment>
<keyword evidence="11 14" id="KW-0472">Membrane</keyword>
<dbReference type="GO" id="GO:0010405">
    <property type="term" value="P:arabinogalactan protein metabolic process"/>
    <property type="evidence" value="ECO:0007669"/>
    <property type="project" value="UniProtKB-ARBA"/>
</dbReference>
<dbReference type="InterPro" id="IPR002659">
    <property type="entry name" value="Glyco_trans_31"/>
</dbReference>
<keyword evidence="7 14" id="KW-0812">Transmembrane</keyword>
<comment type="pathway">
    <text evidence="3">Protein modification; protein glycosylation.</text>
</comment>
<evidence type="ECO:0000256" key="13">
    <source>
        <dbReference type="ARBA" id="ARBA00059326"/>
    </source>
</evidence>
<comment type="caution">
    <text evidence="16">The sequence shown here is derived from an EMBL/GenBank/DDBJ whole genome shotgun (WGS) entry which is preliminary data.</text>
</comment>
<comment type="function">
    <text evidence="13">Possesses hydroxyproline O-galactosyltransferase activity. Transfers galactose from UDP-galactose to hydroxyproline residues in the arabinogalactan proteins (AGPs). Is specific for AGPs containing non-contiguous peptidyl hydroxyproline residues. The addition of galactose onto the peptidyl hydroxyproline residues in AGP core proteins represents the first committed step in arabinogalactan polysaccharide addition. AGP glycans play essential roles in both vegetative and reproductive plant growth.</text>
</comment>
<dbReference type="PANTHER" id="PTHR11214:SF124">
    <property type="entry name" value="HYDROXYPROLINE O-GALACTOSYLTRANSFERASE HPGT3"/>
    <property type="match status" value="1"/>
</dbReference>
<dbReference type="Gene3D" id="3.90.550.50">
    <property type="match status" value="1"/>
</dbReference>
<gene>
    <name evidence="16" type="ORF">H6P81_010227</name>
</gene>
<reference evidence="16 17" key="1">
    <citation type="submission" date="2021-07" db="EMBL/GenBank/DDBJ databases">
        <title>The Aristolochia fimbriata genome: insights into angiosperm evolution, floral development and chemical biosynthesis.</title>
        <authorList>
            <person name="Jiao Y."/>
        </authorList>
    </citation>
    <scope>NUCLEOTIDE SEQUENCE [LARGE SCALE GENOMIC DNA]</scope>
    <source>
        <strain evidence="16">IBCAS-2021</strain>
        <tissue evidence="16">Leaf</tissue>
    </source>
</reference>
<evidence type="ECO:0000256" key="7">
    <source>
        <dbReference type="ARBA" id="ARBA00022692"/>
    </source>
</evidence>
<evidence type="ECO:0000313" key="17">
    <source>
        <dbReference type="Proteomes" id="UP000825729"/>
    </source>
</evidence>
<evidence type="ECO:0000256" key="4">
    <source>
        <dbReference type="ARBA" id="ARBA00008661"/>
    </source>
</evidence>
<keyword evidence="5 14" id="KW-0328">Glycosyltransferase</keyword>
<dbReference type="AlphaFoldDB" id="A0AAV7EN61"/>
<dbReference type="GO" id="GO:0000139">
    <property type="term" value="C:Golgi membrane"/>
    <property type="evidence" value="ECO:0007669"/>
    <property type="project" value="UniProtKB-SubCell"/>
</dbReference>
<evidence type="ECO:0000256" key="12">
    <source>
        <dbReference type="ARBA" id="ARBA00023211"/>
    </source>
</evidence>
<evidence type="ECO:0000259" key="15">
    <source>
        <dbReference type="Pfam" id="PF13334"/>
    </source>
</evidence>
<dbReference type="EMBL" id="JAINDJ010000004">
    <property type="protein sequence ID" value="KAG9450262.1"/>
    <property type="molecule type" value="Genomic_DNA"/>
</dbReference>
<dbReference type="Pfam" id="PF13334">
    <property type="entry name" value="DUF4094"/>
    <property type="match status" value="1"/>
</dbReference>
<evidence type="ECO:0000256" key="8">
    <source>
        <dbReference type="ARBA" id="ARBA00022968"/>
    </source>
</evidence>
<protein>
    <recommendedName>
        <fullName evidence="14">Hexosyltransferase</fullName>
        <ecNumber evidence="14">2.4.1.-</ecNumber>
    </recommendedName>
</protein>
<evidence type="ECO:0000313" key="16">
    <source>
        <dbReference type="EMBL" id="KAG9450262.1"/>
    </source>
</evidence>